<feature type="region of interest" description="Disordered" evidence="1">
    <location>
        <begin position="1026"/>
        <end position="1072"/>
    </location>
</feature>
<accession>A0A6C0EXY0</accession>
<evidence type="ECO:0000256" key="1">
    <source>
        <dbReference type="SAM" id="MobiDB-lite"/>
    </source>
</evidence>
<evidence type="ECO:0000313" key="2">
    <source>
        <dbReference type="EMBL" id="QHT34044.1"/>
    </source>
</evidence>
<organism evidence="2">
    <name type="scientific">viral metagenome</name>
    <dbReference type="NCBI Taxonomy" id="1070528"/>
    <lineage>
        <taxon>unclassified sequences</taxon>
        <taxon>metagenomes</taxon>
        <taxon>organismal metagenomes</taxon>
    </lineage>
</organism>
<proteinExistence type="predicted"/>
<protein>
    <submittedName>
        <fullName evidence="2">Uncharacterized protein</fullName>
    </submittedName>
</protein>
<feature type="compositionally biased region" description="Low complexity" evidence="1">
    <location>
        <begin position="1032"/>
        <end position="1072"/>
    </location>
</feature>
<reference evidence="2" key="1">
    <citation type="journal article" date="2020" name="Nature">
        <title>Giant virus diversity and host interactions through global metagenomics.</title>
        <authorList>
            <person name="Schulz F."/>
            <person name="Roux S."/>
            <person name="Paez-Espino D."/>
            <person name="Jungbluth S."/>
            <person name="Walsh D.A."/>
            <person name="Denef V.J."/>
            <person name="McMahon K.D."/>
            <person name="Konstantinidis K.T."/>
            <person name="Eloe-Fadrosh E.A."/>
            <person name="Kyrpides N.C."/>
            <person name="Woyke T."/>
        </authorList>
    </citation>
    <scope>NUCLEOTIDE SEQUENCE</scope>
    <source>
        <strain evidence="2">GVMAG-M-3300009161-52</strain>
    </source>
</reference>
<dbReference type="EMBL" id="MN738983">
    <property type="protein sequence ID" value="QHT34044.1"/>
    <property type="molecule type" value="Genomic_DNA"/>
</dbReference>
<sequence>MCEEYKLLYGIYESDKPVVNDKGQEILRKETSSGNKYPFFEEDLYSKNALPYEKFEQKFGITKKIEEQNDEEFLDTLGKRIDGLNQCKIDPNYSEELKTYFSNEYEKEKASYDKIKKKEKDSLSKKQYEEEIEEDIDKHCKLISFSPKKLRQTVKLPNTEEIKKIRKDIETLFEKDLYSKEHEYAKTFLPKECWEEGGKINYDTIEKLVTETLLTKNYMQYIYGFSSNKDYDLLSKLNSPFYMTAGILPSTPNQPKPCNPLVIWNMVLNMVLSKCATYNTYPLCFLRLYLPVLDTLINRETKNISLSDIPEKTNDIQEIYEIQSHNQLLDLFNDDTNASFIGIITIKFIYNKEKFLETHKPEYRVWNLYVFKNNDKRKKNRLDTLTGVIEDFFCVSQELYYINQGSLFKKDNVTYYELLFFKKLVDTHKIYLYKTKYNPTLLFLSLYNNLDNTNEYPIIADLKMTKVDINIYPYINKKIYLTLEYNNRINIVHGGAKKSIHSMYKLSFTNNEKQLYFSKNIISDYIVKCKLLINKALNLGFYSDDINKKFISQKREVFKNMIVYLYDYLLIDYDETSMGLKFNGKKLNLTKYKPISLNFYHIHELFYKYNIFKNFNYNNDSILSIGTNLSFIEVLKFNNYKVKNIKNILTLQNNYYNLYNLENWKKYIKNVETIYNIENIEFNESIYNLIHFDFINKNTNYYKIIYYSVNLFYRSVVSYENYYNIPCRFVGILFMLKNLKIGGTFIFNINYLEYKFEADMVLILSNYFETYDLFMPEIHNKYKGSGINIIFQNFKGIDNDKNEYLELLKILETIKKLYPEEGREFNIYDKDIRQELHIHKPIVKIPSIIPKQIISFLDTNINDKIYDKIKQFTEEINFKKCIFIQKMINILSSPEHIKDMNNTKLPTPEQIVSSIIYCRKYNIPFNDKYTEDKLNNITSKTILNDMYGIQEPILHKFKTPFQTYIVNKIVLNPRLKSIKKSTKKSTTNSYSVFKTIQSSKSHRNKKHTKRKSSIGKSFFNDIFNSRTKSYPRTSSRTKSQSRTSSRTKSQSRTSSRTKSQSRTSSRTKSISKSLFKHTNMSLDKALFNSNNSIVQVGLMIDSRKDFTKANPNEEYEKFRDEFRYYRSKGRDKQNNLNIIVQNMLGDKSISQAWLKMYEIISECNIVPLNKTGTFKSFHYCEAPGTFINCLNNYVYTKSKYNKFEWMAQSLHPRLADIKDSYGIIKRHPKNWDWGVDGTGDISNPENIRHYAKIIKLFNMDNTTPFLITSDAGLEPGEPKYKLVAYASYVAILNSLPLRGTMVYKIKDTPLDLPLIWNLIYITYTNFKEMYFFKPVQNSQSREFYIIGKEYLGTEEKVLEYLINQIDKFDKKTFEPPTTDLFDDMYPEEFVVQLSNIYEKLATNYVNSIERIIYYVDNKDLIGKDYIKHIKEYVEEKNEDWIRKYKLRRLERNRVL</sequence>
<dbReference type="Gene3D" id="3.40.50.12760">
    <property type="match status" value="1"/>
</dbReference>
<name>A0A6C0EXY0_9ZZZZ</name>
<feature type="compositionally biased region" description="Basic residues" evidence="1">
    <location>
        <begin position="1000"/>
        <end position="1012"/>
    </location>
</feature>
<feature type="region of interest" description="Disordered" evidence="1">
    <location>
        <begin position="993"/>
        <end position="1012"/>
    </location>
</feature>